<feature type="transmembrane region" description="Helical" evidence="4">
    <location>
        <begin position="99"/>
        <end position="116"/>
    </location>
</feature>
<organism evidence="6 7">
    <name type="scientific">Alkalimarinus sediminis</name>
    <dbReference type="NCBI Taxonomy" id="1632866"/>
    <lineage>
        <taxon>Bacteria</taxon>
        <taxon>Pseudomonadati</taxon>
        <taxon>Pseudomonadota</taxon>
        <taxon>Gammaproteobacteria</taxon>
        <taxon>Alteromonadales</taxon>
        <taxon>Alteromonadaceae</taxon>
        <taxon>Alkalimarinus</taxon>
    </lineage>
</organism>
<reference evidence="6" key="1">
    <citation type="submission" date="2022-07" db="EMBL/GenBank/DDBJ databases">
        <title>Alkalimarinus sp. nov., isolated from gut of a Alitta virens.</title>
        <authorList>
            <person name="Yang A.I."/>
            <person name="Shin N.-R."/>
        </authorList>
    </citation>
    <scope>NUCLEOTIDE SEQUENCE</scope>
    <source>
        <strain evidence="6">FA028</strain>
    </source>
</reference>
<dbReference type="RefSeq" id="WP_251811087.1">
    <property type="nucleotide sequence ID" value="NZ_CP101527.1"/>
</dbReference>
<keyword evidence="4" id="KW-0472">Membrane</keyword>
<dbReference type="InterPro" id="IPR029787">
    <property type="entry name" value="Nucleotide_cyclase"/>
</dbReference>
<feature type="transmembrane region" description="Helical" evidence="4">
    <location>
        <begin position="47"/>
        <end position="65"/>
    </location>
</feature>
<feature type="transmembrane region" description="Helical" evidence="4">
    <location>
        <begin position="24"/>
        <end position="41"/>
    </location>
</feature>
<dbReference type="EMBL" id="CP101527">
    <property type="protein sequence ID" value="UZW75109.1"/>
    <property type="molecule type" value="Genomic_DNA"/>
</dbReference>
<keyword evidence="4" id="KW-0812">Transmembrane</keyword>
<evidence type="ECO:0000313" key="6">
    <source>
        <dbReference type="EMBL" id="UZW75109.1"/>
    </source>
</evidence>
<dbReference type="Proteomes" id="UP001164472">
    <property type="component" value="Chromosome"/>
</dbReference>
<evidence type="ECO:0000313" key="7">
    <source>
        <dbReference type="Proteomes" id="UP001164472"/>
    </source>
</evidence>
<dbReference type="InterPro" id="IPR000160">
    <property type="entry name" value="GGDEF_dom"/>
</dbReference>
<dbReference type="KEGG" id="asem:NNL22_00440"/>
<dbReference type="CDD" id="cd01949">
    <property type="entry name" value="GGDEF"/>
    <property type="match status" value="1"/>
</dbReference>
<sequence length="359" mass="40218">MKFSWDAIFNTSYDQNSVLVTETLCYLGIIFLSIFGIKSLYTGSEVYGFALLGFGLSIALSLAYYKASGSDLIHKSFLTLSFTLLYIYLLATGGQENTGLLWCYAYPLLIFTFVGLKRGLAYLIFIVICSIIILYVPDHPLVTHSYSDNTRSRFVGSMFFISLMSCLLELERERANAGMAKANATLEAYAVTDELTGLYNRRGINKKIDYELQRSRREGSEVTVILCDVDFFKQINDQYGHDVGDAALKLLATQFKNSLRATDYAGRWGGEEFALVLPNTPVQEGFMLAERVRERVAACSLHHQDIEIRLSISSGISSSRYFDQYDELIKAIDVSLYSAKKSGRNRTEPQIFGAPQLAG</sequence>
<evidence type="ECO:0000259" key="5">
    <source>
        <dbReference type="PROSITE" id="PS50887"/>
    </source>
</evidence>
<evidence type="ECO:0000256" key="1">
    <source>
        <dbReference type="ARBA" id="ARBA00001946"/>
    </source>
</evidence>
<evidence type="ECO:0000256" key="4">
    <source>
        <dbReference type="SAM" id="Phobius"/>
    </source>
</evidence>
<accession>A0A9E8KPV1</accession>
<proteinExistence type="predicted"/>
<dbReference type="Pfam" id="PF20966">
    <property type="entry name" value="MASE6"/>
    <property type="match status" value="1"/>
</dbReference>
<feature type="domain" description="GGDEF" evidence="5">
    <location>
        <begin position="220"/>
        <end position="352"/>
    </location>
</feature>
<dbReference type="InterPro" id="IPR043128">
    <property type="entry name" value="Rev_trsase/Diguanyl_cyclase"/>
</dbReference>
<dbReference type="InterPro" id="IPR048435">
    <property type="entry name" value="MASE6"/>
</dbReference>
<comment type="catalytic activity">
    <reaction evidence="3">
        <text>2 GTP = 3',3'-c-di-GMP + 2 diphosphate</text>
        <dbReference type="Rhea" id="RHEA:24898"/>
        <dbReference type="ChEBI" id="CHEBI:33019"/>
        <dbReference type="ChEBI" id="CHEBI:37565"/>
        <dbReference type="ChEBI" id="CHEBI:58805"/>
        <dbReference type="EC" id="2.7.7.65"/>
    </reaction>
</comment>
<dbReference type="Pfam" id="PF00990">
    <property type="entry name" value="GGDEF"/>
    <property type="match status" value="1"/>
</dbReference>
<gene>
    <name evidence="6" type="ORF">NNL22_00440</name>
</gene>
<dbReference type="PROSITE" id="PS50887">
    <property type="entry name" value="GGDEF"/>
    <property type="match status" value="1"/>
</dbReference>
<feature type="transmembrane region" description="Helical" evidence="4">
    <location>
        <begin position="154"/>
        <end position="170"/>
    </location>
</feature>
<keyword evidence="4" id="KW-1133">Transmembrane helix</keyword>
<dbReference type="Gene3D" id="3.30.70.270">
    <property type="match status" value="1"/>
</dbReference>
<dbReference type="PANTHER" id="PTHR45138">
    <property type="entry name" value="REGULATORY COMPONENTS OF SENSORY TRANSDUCTION SYSTEM"/>
    <property type="match status" value="1"/>
</dbReference>
<protein>
    <recommendedName>
        <fullName evidence="2">diguanylate cyclase</fullName>
        <ecNumber evidence="2">2.7.7.65</ecNumber>
    </recommendedName>
</protein>
<dbReference type="FunFam" id="3.30.70.270:FF:000001">
    <property type="entry name" value="Diguanylate cyclase domain protein"/>
    <property type="match status" value="1"/>
</dbReference>
<dbReference type="InterPro" id="IPR050469">
    <property type="entry name" value="Diguanylate_Cyclase"/>
</dbReference>
<dbReference type="NCBIfam" id="TIGR00254">
    <property type="entry name" value="GGDEF"/>
    <property type="match status" value="1"/>
</dbReference>
<comment type="cofactor">
    <cofactor evidence="1">
        <name>Mg(2+)</name>
        <dbReference type="ChEBI" id="CHEBI:18420"/>
    </cofactor>
</comment>
<feature type="transmembrane region" description="Helical" evidence="4">
    <location>
        <begin position="77"/>
        <end position="93"/>
    </location>
</feature>
<dbReference type="GO" id="GO:0052621">
    <property type="term" value="F:diguanylate cyclase activity"/>
    <property type="evidence" value="ECO:0007669"/>
    <property type="project" value="UniProtKB-EC"/>
</dbReference>
<feature type="transmembrane region" description="Helical" evidence="4">
    <location>
        <begin position="123"/>
        <end position="142"/>
    </location>
</feature>
<dbReference type="PANTHER" id="PTHR45138:SF9">
    <property type="entry name" value="DIGUANYLATE CYCLASE DGCM-RELATED"/>
    <property type="match status" value="1"/>
</dbReference>
<dbReference type="AlphaFoldDB" id="A0A9E8KPV1"/>
<name>A0A9E8KPV1_9ALTE</name>
<keyword evidence="7" id="KW-1185">Reference proteome</keyword>
<evidence type="ECO:0000256" key="3">
    <source>
        <dbReference type="ARBA" id="ARBA00034247"/>
    </source>
</evidence>
<evidence type="ECO:0000256" key="2">
    <source>
        <dbReference type="ARBA" id="ARBA00012528"/>
    </source>
</evidence>
<dbReference type="SUPFAM" id="SSF55073">
    <property type="entry name" value="Nucleotide cyclase"/>
    <property type="match status" value="1"/>
</dbReference>
<dbReference type="EC" id="2.7.7.65" evidence="2"/>
<dbReference type="SMART" id="SM00267">
    <property type="entry name" value="GGDEF"/>
    <property type="match status" value="1"/>
</dbReference>